<evidence type="ECO:0000256" key="1">
    <source>
        <dbReference type="SAM" id="MobiDB-lite"/>
    </source>
</evidence>
<gene>
    <name evidence="2" type="ORF">PR048_025290</name>
</gene>
<keyword evidence="3" id="KW-1185">Reference proteome</keyword>
<comment type="caution">
    <text evidence="2">The sequence shown here is derived from an EMBL/GenBank/DDBJ whole genome shotgun (WGS) entry which is preliminary data.</text>
</comment>
<accession>A0ABQ9GQW6</accession>
<dbReference type="EMBL" id="JARBHB010000010">
    <property type="protein sequence ID" value="KAJ8874441.1"/>
    <property type="molecule type" value="Genomic_DNA"/>
</dbReference>
<dbReference type="Proteomes" id="UP001159363">
    <property type="component" value="Chromosome 9"/>
</dbReference>
<sequence>MENRNEDDRTGNRTRALPNASPTITQSVTEINYLLTPPTGAAVAERLARSPPTKANRVKSPAEFSHVGIVPDDAVGRRAFSGISRFPRPSIPTTLHIHFSWAGARTTPVDGMAAWRRWLPAVATLLLLPASTAAPDVIAPADPWQASVVYHVNVRLFRDADGDGVGDLAVLSVGASQGHFVPGRSSASPASGTRLPPDKCILWSILTCQSMTRRGQVCVQAQGGHFEHFLYSDVSLRVHERRLQLLELECARKTITNTSSTAWEATNTVGPCFNGSYLTRNCRIPRANLTRLFSHQGPNFDPQLLYSVTILYRNPSLSYHLHEGQFLGIGGDCYTPHGGREIHAQWQLMLPNKANRHSGHHFPLELPELTQPGACARTGTDSSQRLQPRAANRRNRCPPHSGLPWLAAATQTRIHLTARLNLTENLTVLYTIHHRRYHLLIGWCLHKRVNEEIWADLNSEVLRADVGDASAGVQGWGKREIPEKTRRPAASSNTIIEPGSPRWEGSSLITTPPHPPPGAFMRITLRLSKSPGLCFQWRVVKCCKVNRCLLTAVHSRCTQQEPATECIPATHKRTARDPLHKSCDVTCLTTFYWWKCKLPSNRVQHSANASLPCNEHVRGPLLKLENVLGTWDLGTLGQRAMTSEGHKKSFNAVLDPVLSTCHDIQVGPLNVDTPKISGTVADDEMRFSLSEITYGVARLLASHQGEPGYIHGGCRLRIFACGNRAGRCRLLAGASETETSRRMTWRRVGKKPTRVTGNPRPPPPFTHARTPWGSTSVHEGRASRGCDGNSLGNARWDKLGIRRHVGRCYSRRWVPNHEEGGGGNKTLEHMCCPSNRDDQQPKALSGFHNRVTRRDDLQPIRALTIATSVESIAQATNIGFDAHRRRRGIRTLTFVLPCRITDGSTVCVPGDRTSLYGKDANNTRRWRRASDATRRIASLYCENRFVRRKRRCPYRASFWPSTVTTISPRKPDDQWHHPARFLLPKIRERPGRGLNPLLPAASRAAPISDTLPIGLLRLHYRVLYPLSYCGPTISGFHNRALRRDASRRASANQSLDASIERRERRSSMAALSVSPAAGVRTPLYCKDVNNIRRWRQALDTRLRIAMLYCENRLESRLAIESQEAKYFTYHFICTSPADEQQHMKALGTVLRTYCHNSQQSWRDKIPLTDSVMIHTVNISTGFTHYDNLTSELSEIDASAYDCDVISIMKSTVRIVILDLGNMPLPLSLQNSLLSSHLTKTPHPHLNHYTISYPPSPSLRPSITHTPQTPRLFKKPSPTIIALHHPRLPLTNLAT</sequence>
<feature type="region of interest" description="Disordered" evidence="1">
    <location>
        <begin position="1"/>
        <end position="24"/>
    </location>
</feature>
<feature type="compositionally biased region" description="Basic and acidic residues" evidence="1">
    <location>
        <begin position="1"/>
        <end position="11"/>
    </location>
</feature>
<protein>
    <submittedName>
        <fullName evidence="2">Uncharacterized protein</fullName>
    </submittedName>
</protein>
<organism evidence="2 3">
    <name type="scientific">Dryococelus australis</name>
    <dbReference type="NCBI Taxonomy" id="614101"/>
    <lineage>
        <taxon>Eukaryota</taxon>
        <taxon>Metazoa</taxon>
        <taxon>Ecdysozoa</taxon>
        <taxon>Arthropoda</taxon>
        <taxon>Hexapoda</taxon>
        <taxon>Insecta</taxon>
        <taxon>Pterygota</taxon>
        <taxon>Neoptera</taxon>
        <taxon>Polyneoptera</taxon>
        <taxon>Phasmatodea</taxon>
        <taxon>Verophasmatodea</taxon>
        <taxon>Anareolatae</taxon>
        <taxon>Phasmatidae</taxon>
        <taxon>Eurycanthinae</taxon>
        <taxon>Dryococelus</taxon>
    </lineage>
</organism>
<feature type="region of interest" description="Disordered" evidence="1">
    <location>
        <begin position="745"/>
        <end position="784"/>
    </location>
</feature>
<evidence type="ECO:0000313" key="3">
    <source>
        <dbReference type="Proteomes" id="UP001159363"/>
    </source>
</evidence>
<evidence type="ECO:0000313" key="2">
    <source>
        <dbReference type="EMBL" id="KAJ8874441.1"/>
    </source>
</evidence>
<proteinExistence type="predicted"/>
<reference evidence="2 3" key="1">
    <citation type="submission" date="2023-02" db="EMBL/GenBank/DDBJ databases">
        <title>LHISI_Scaffold_Assembly.</title>
        <authorList>
            <person name="Stuart O.P."/>
            <person name="Cleave R."/>
            <person name="Magrath M.J.L."/>
            <person name="Mikheyev A.S."/>
        </authorList>
    </citation>
    <scope>NUCLEOTIDE SEQUENCE [LARGE SCALE GENOMIC DNA]</scope>
    <source>
        <strain evidence="2">Daus_M_001</strain>
        <tissue evidence="2">Leg muscle</tissue>
    </source>
</reference>
<name>A0ABQ9GQW6_9NEOP</name>